<evidence type="ECO:0000256" key="1">
    <source>
        <dbReference type="SAM" id="MobiDB-lite"/>
    </source>
</evidence>
<organism evidence="2 3">
    <name type="scientific">Cellulomonas xiejunii</name>
    <dbReference type="NCBI Taxonomy" id="2968083"/>
    <lineage>
        <taxon>Bacteria</taxon>
        <taxon>Bacillati</taxon>
        <taxon>Actinomycetota</taxon>
        <taxon>Actinomycetes</taxon>
        <taxon>Micrococcales</taxon>
        <taxon>Cellulomonadaceae</taxon>
        <taxon>Cellulomonas</taxon>
    </lineage>
</organism>
<accession>A0ABY5KNJ7</accession>
<feature type="region of interest" description="Disordered" evidence="1">
    <location>
        <begin position="1"/>
        <end position="31"/>
    </location>
</feature>
<dbReference type="RefSeq" id="WP_227576884.1">
    <property type="nucleotide sequence ID" value="NZ_CP101987.1"/>
</dbReference>
<reference evidence="2 3" key="1">
    <citation type="submission" date="2022-07" db="EMBL/GenBank/DDBJ databases">
        <title>Novel species in genus cellulomonas.</title>
        <authorList>
            <person name="Ye L."/>
        </authorList>
    </citation>
    <scope>NUCLEOTIDE SEQUENCE [LARGE SCALE GENOMIC DNA]</scope>
    <source>
        <strain evidence="3">zg-B89</strain>
    </source>
</reference>
<dbReference type="Pfam" id="PF13835">
    <property type="entry name" value="DUF4194"/>
    <property type="match status" value="1"/>
</dbReference>
<proteinExistence type="predicted"/>
<keyword evidence="3" id="KW-1185">Reference proteome</keyword>
<dbReference type="InterPro" id="IPR025449">
    <property type="entry name" value="JetB"/>
</dbReference>
<evidence type="ECO:0000313" key="2">
    <source>
        <dbReference type="EMBL" id="UUI71849.1"/>
    </source>
</evidence>
<gene>
    <name evidence="2" type="ORF">NP048_19015</name>
</gene>
<sequence>MSIDTERDIDDESVESGSRTAEFEGDDGRLDPDQRKALITMLKHRFITAESHPKAWATITADPRPIRRHLHDMYLELVLDRGREVAYKRQVAPEGGAAPFPTLLYDTAWNREETLLLVYLRTRYLNQSAAGETRVYVDREEMQEFVAQRRPAHATDLSGDRRSVNFAIGALHKAGMLIGASTGDRFVVSRAVEVMLPIDKLHTLLAWVRERNSDEQDPATQVDEAAADLRGDDQSAADAELTGIGGLA</sequence>
<evidence type="ECO:0000313" key="3">
    <source>
        <dbReference type="Proteomes" id="UP001316384"/>
    </source>
</evidence>
<protein>
    <submittedName>
        <fullName evidence="2">DUF4194 domain-containing protein</fullName>
    </submittedName>
</protein>
<dbReference type="EMBL" id="CP101987">
    <property type="protein sequence ID" value="UUI71849.1"/>
    <property type="molecule type" value="Genomic_DNA"/>
</dbReference>
<name>A0ABY5KNJ7_9CELL</name>
<dbReference type="Proteomes" id="UP001316384">
    <property type="component" value="Chromosome"/>
</dbReference>